<comment type="subcellular location">
    <subcellularLocation>
        <location evidence="1 9">Nucleus</location>
    </subcellularLocation>
</comment>
<evidence type="ECO:0000256" key="4">
    <source>
        <dbReference type="ARBA" id="ARBA00022737"/>
    </source>
</evidence>
<dbReference type="GO" id="GO:0008270">
    <property type="term" value="F:zinc ion binding"/>
    <property type="evidence" value="ECO:0007669"/>
    <property type="project" value="UniProtKB-KW"/>
</dbReference>
<protein>
    <recommendedName>
        <fullName evidence="15">CCT domain-containing protein</fullName>
    </recommendedName>
</protein>
<evidence type="ECO:0000313" key="14">
    <source>
        <dbReference type="Proteomes" id="UP000243459"/>
    </source>
</evidence>
<feature type="region of interest" description="Disordered" evidence="10">
    <location>
        <begin position="165"/>
        <end position="196"/>
    </location>
</feature>
<dbReference type="SMART" id="SM00336">
    <property type="entry name" value="BBOX"/>
    <property type="match status" value="2"/>
</dbReference>
<evidence type="ECO:0000256" key="7">
    <source>
        <dbReference type="ARBA" id="ARBA00023242"/>
    </source>
</evidence>
<keyword evidence="3" id="KW-0479">Metal-binding</keyword>
<evidence type="ECO:0000256" key="1">
    <source>
        <dbReference type="ARBA" id="ARBA00004123"/>
    </source>
</evidence>
<evidence type="ECO:0000259" key="11">
    <source>
        <dbReference type="PROSITE" id="PS50119"/>
    </source>
</evidence>
<keyword evidence="5 8" id="KW-0863">Zinc-finger</keyword>
<evidence type="ECO:0000256" key="10">
    <source>
        <dbReference type="SAM" id="MobiDB-lite"/>
    </source>
</evidence>
<feature type="domain" description="CCT" evidence="12">
    <location>
        <begin position="360"/>
        <end position="402"/>
    </location>
</feature>
<keyword evidence="6" id="KW-0862">Zinc</keyword>
<evidence type="ECO:0000256" key="5">
    <source>
        <dbReference type="ARBA" id="ARBA00022771"/>
    </source>
</evidence>
<evidence type="ECO:0008006" key="15">
    <source>
        <dbReference type="Google" id="ProtNLM"/>
    </source>
</evidence>
<evidence type="ECO:0000256" key="8">
    <source>
        <dbReference type="PROSITE-ProRule" id="PRU00024"/>
    </source>
</evidence>
<dbReference type="PANTHER" id="PTHR31717:SF138">
    <property type="entry name" value="CONSTANS-LIKE PROTEIN DAYS TO HEADING ON CHROMOSOME 2"/>
    <property type="match status" value="1"/>
</dbReference>
<gene>
    <name evidence="13" type="ORF">A4U43_C05F21840</name>
</gene>
<dbReference type="OMA" id="PECSNVA"/>
<dbReference type="CDD" id="cd19821">
    <property type="entry name" value="Bbox1_BBX-like"/>
    <property type="match status" value="2"/>
</dbReference>
<dbReference type="PANTHER" id="PTHR31717">
    <property type="entry name" value="ZINC FINGER PROTEIN CONSTANS-LIKE 10"/>
    <property type="match status" value="1"/>
</dbReference>
<dbReference type="InterPro" id="IPR000315">
    <property type="entry name" value="Znf_B-box"/>
</dbReference>
<dbReference type="InterPro" id="IPR010402">
    <property type="entry name" value="CCT_domain"/>
</dbReference>
<keyword evidence="7 9" id="KW-0539">Nucleus</keyword>
<dbReference type="OrthoDB" id="153872at2759"/>
<organism evidence="13 14">
    <name type="scientific">Asparagus officinalis</name>
    <name type="common">Garden asparagus</name>
    <dbReference type="NCBI Taxonomy" id="4686"/>
    <lineage>
        <taxon>Eukaryota</taxon>
        <taxon>Viridiplantae</taxon>
        <taxon>Streptophyta</taxon>
        <taxon>Embryophyta</taxon>
        <taxon>Tracheophyta</taxon>
        <taxon>Spermatophyta</taxon>
        <taxon>Magnoliopsida</taxon>
        <taxon>Liliopsida</taxon>
        <taxon>Asparagales</taxon>
        <taxon>Asparagaceae</taxon>
        <taxon>Asparagoideae</taxon>
        <taxon>Asparagus</taxon>
    </lineage>
</organism>
<dbReference type="GO" id="GO:0006355">
    <property type="term" value="P:regulation of DNA-templated transcription"/>
    <property type="evidence" value="ECO:0007669"/>
    <property type="project" value="UniProtKB-ARBA"/>
</dbReference>
<dbReference type="InterPro" id="IPR049808">
    <property type="entry name" value="CONSTANS-like_Bbox1"/>
</dbReference>
<dbReference type="PROSITE" id="PS51017">
    <property type="entry name" value="CCT"/>
    <property type="match status" value="1"/>
</dbReference>
<dbReference type="PROSITE" id="PS50119">
    <property type="entry name" value="ZF_BBOX"/>
    <property type="match status" value="2"/>
</dbReference>
<dbReference type="Pfam" id="PF06203">
    <property type="entry name" value="CCT"/>
    <property type="match status" value="1"/>
</dbReference>
<feature type="domain" description="B box-type" evidence="11">
    <location>
        <begin position="43"/>
        <end position="90"/>
    </location>
</feature>
<keyword evidence="4" id="KW-0677">Repeat</keyword>
<dbReference type="EMBL" id="CM007385">
    <property type="protein sequence ID" value="ONK69342.1"/>
    <property type="molecule type" value="Genomic_DNA"/>
</dbReference>
<dbReference type="Gramene" id="ONK69342">
    <property type="protein sequence ID" value="ONK69342"/>
    <property type="gene ID" value="A4U43_C05F21840"/>
</dbReference>
<evidence type="ECO:0000256" key="3">
    <source>
        <dbReference type="ARBA" id="ARBA00022723"/>
    </source>
</evidence>
<comment type="similarity">
    <text evidence="2">Belongs to the CONSTANS family.</text>
</comment>
<name>A0A5P1ETM8_ASPOF</name>
<keyword evidence="14" id="KW-1185">Reference proteome</keyword>
<evidence type="ECO:0000259" key="12">
    <source>
        <dbReference type="PROSITE" id="PS51017"/>
    </source>
</evidence>
<reference evidence="14" key="1">
    <citation type="journal article" date="2017" name="Nat. Commun.">
        <title>The asparagus genome sheds light on the origin and evolution of a young Y chromosome.</title>
        <authorList>
            <person name="Harkess A."/>
            <person name="Zhou J."/>
            <person name="Xu C."/>
            <person name="Bowers J.E."/>
            <person name="Van der Hulst R."/>
            <person name="Ayyampalayam S."/>
            <person name="Mercati F."/>
            <person name="Riccardi P."/>
            <person name="McKain M.R."/>
            <person name="Kakrana A."/>
            <person name="Tang H."/>
            <person name="Ray J."/>
            <person name="Groenendijk J."/>
            <person name="Arikit S."/>
            <person name="Mathioni S.M."/>
            <person name="Nakano M."/>
            <person name="Shan H."/>
            <person name="Telgmann-Rauber A."/>
            <person name="Kanno A."/>
            <person name="Yue Z."/>
            <person name="Chen H."/>
            <person name="Li W."/>
            <person name="Chen Y."/>
            <person name="Xu X."/>
            <person name="Zhang Y."/>
            <person name="Luo S."/>
            <person name="Chen H."/>
            <person name="Gao J."/>
            <person name="Mao Z."/>
            <person name="Pires J.C."/>
            <person name="Luo M."/>
            <person name="Kudrna D."/>
            <person name="Wing R.A."/>
            <person name="Meyers B.C."/>
            <person name="Yi K."/>
            <person name="Kong H."/>
            <person name="Lavrijsen P."/>
            <person name="Sunseri F."/>
            <person name="Falavigna A."/>
            <person name="Ye Y."/>
            <person name="Leebens-Mack J.H."/>
            <person name="Chen G."/>
        </authorList>
    </citation>
    <scope>NUCLEOTIDE SEQUENCE [LARGE SCALE GENOMIC DNA]</scope>
    <source>
        <strain evidence="14">cv. DH0086</strain>
    </source>
</reference>
<evidence type="ECO:0000256" key="9">
    <source>
        <dbReference type="PROSITE-ProRule" id="PRU00357"/>
    </source>
</evidence>
<accession>A0A5P1ETM8</accession>
<evidence type="ECO:0000256" key="6">
    <source>
        <dbReference type="ARBA" id="ARBA00022833"/>
    </source>
</evidence>
<dbReference type="GO" id="GO:0005634">
    <property type="term" value="C:nucleus"/>
    <property type="evidence" value="ECO:0007669"/>
    <property type="project" value="UniProtKB-SubCell"/>
</dbReference>
<evidence type="ECO:0000313" key="13">
    <source>
        <dbReference type="EMBL" id="ONK69342.1"/>
    </source>
</evidence>
<evidence type="ECO:0000256" key="2">
    <source>
        <dbReference type="ARBA" id="ARBA00010024"/>
    </source>
</evidence>
<proteinExistence type="inferred from homology"/>
<feature type="domain" description="B box-type" evidence="11">
    <location>
        <begin position="1"/>
        <end position="47"/>
    </location>
</feature>
<sequence>MGSLCDYCGEQRSMVYCRSDAASLCLSCDRNVHSANALSRRHSRTLICDRCVSQPAIVRCVDENVSLCHNCDWNGHSGLASASEHKRQTINCYSGCPSAAELSRIWSFVTEFPPVDDSTCEEGIGLMSINENCVSTCWGEPGSSSKQDVTMNELDNTDKFNPWIGSSSASALNPPPSSAQPGGSAESTTPKLCDSEIKDQDIRKGGFYEDFTVDDVELTFQNYEELFGGSHDQSGPLFDDAGIDSFFDLKEMSGTNSNCQGEYVAEESSAELGKSIQPACSNAVSADSLMSNPGTKADPGASFPARKAHSSLSLSFSGLTGESSAGDYPEMSSMLLTGEPPWCPSNPTGPEASSFSAANRDSAVMRYKEKKKNRKFDKKIRYASRKARADIRRRVKGRFVKAGDAYDYDPLCQTRSY</sequence>
<dbReference type="AlphaFoldDB" id="A0A5P1ETM8"/>
<dbReference type="Proteomes" id="UP000243459">
    <property type="component" value="Chromosome 5"/>
</dbReference>